<keyword evidence="2 4" id="KW-0863">Zinc-finger</keyword>
<dbReference type="SUPFAM" id="SSF57850">
    <property type="entry name" value="RING/U-box"/>
    <property type="match status" value="1"/>
</dbReference>
<dbReference type="KEGG" id="muo:115466360"/>
<name>A0A6P7XRV4_9AMPH</name>
<dbReference type="Proteomes" id="UP000515156">
    <property type="component" value="Chromosome 3"/>
</dbReference>
<accession>A0A6P7XRV4</accession>
<organism evidence="9 10">
    <name type="scientific">Microcaecilia unicolor</name>
    <dbReference type="NCBI Taxonomy" id="1415580"/>
    <lineage>
        <taxon>Eukaryota</taxon>
        <taxon>Metazoa</taxon>
        <taxon>Chordata</taxon>
        <taxon>Craniata</taxon>
        <taxon>Vertebrata</taxon>
        <taxon>Euteleostomi</taxon>
        <taxon>Amphibia</taxon>
        <taxon>Gymnophiona</taxon>
        <taxon>Siphonopidae</taxon>
        <taxon>Microcaecilia</taxon>
    </lineage>
</organism>
<dbReference type="Pfam" id="PF00622">
    <property type="entry name" value="SPRY"/>
    <property type="match status" value="1"/>
</dbReference>
<sequence length="490" mass="56771">MAKVCDAKESLPAVGSCAFCLNYFTDPVTIDCGHNFCRSCITFYWQKLDTNFPCPQCKETSTERNLRPNRQLANVIEIAKSLQLSKRLQEDNLCEEHGKKVKLFCAEDWRLLCVGCDRSQDHKSHHVTPMEEAAEEYKEKFESHLTSLRKELDDIFKYKCSEQKKAKELKLETVIKKQKIILEFEELHQFLNEEQRVLLSMLEQEEEEILQRFRERMTQLEEQSLSLNQLILEIEKKCQHSDIELLKDVKDSLNRYQEREIPKPEATSTEGKMCLQLSYPRQTIILRKLMKKLGETHYTELEWWTKYTRYAVDVTLDPETAHPQIILSNDRKSVQHRDTAMKMPDIPEGFDASISVLGCHGITTGRHYWEVKVGDATDWAFGVCKDSVSRNEKIALSPGNGYWALGLWKGKEYLAFTSCKIFLLVKPKIIGIFVDYEAGKVSFYNVDEKSHLFTFTDNFVGTLRPYFSPGVNTGSQNTGALKIQPVLDWE</sequence>
<feature type="coiled-coil region" evidence="5">
    <location>
        <begin position="188"/>
        <end position="237"/>
    </location>
</feature>
<dbReference type="InParanoid" id="A0A6P7XRV4"/>
<keyword evidence="3" id="KW-0862">Zinc</keyword>
<dbReference type="RefSeq" id="XP_030053410.1">
    <property type="nucleotide sequence ID" value="XM_030197550.1"/>
</dbReference>
<dbReference type="PROSITE" id="PS00518">
    <property type="entry name" value="ZF_RING_1"/>
    <property type="match status" value="1"/>
</dbReference>
<dbReference type="OrthoDB" id="128536at2759"/>
<protein>
    <submittedName>
        <fullName evidence="10">E3 ubiquitin-protein ligase TRIM39-like</fullName>
    </submittedName>
</protein>
<dbReference type="InterPro" id="IPR006574">
    <property type="entry name" value="PRY"/>
</dbReference>
<dbReference type="InterPro" id="IPR013320">
    <property type="entry name" value="ConA-like_dom_sf"/>
</dbReference>
<dbReference type="InterPro" id="IPR003879">
    <property type="entry name" value="Butyrophylin_SPRY"/>
</dbReference>
<gene>
    <name evidence="10" type="primary">LOC115466360</name>
</gene>
<dbReference type="PROSITE" id="PS50089">
    <property type="entry name" value="ZF_RING_2"/>
    <property type="match status" value="1"/>
</dbReference>
<dbReference type="SMART" id="SM00449">
    <property type="entry name" value="SPRY"/>
    <property type="match status" value="1"/>
</dbReference>
<reference evidence="10" key="1">
    <citation type="submission" date="2025-08" db="UniProtKB">
        <authorList>
            <consortium name="RefSeq"/>
        </authorList>
    </citation>
    <scope>IDENTIFICATION</scope>
</reference>
<dbReference type="FunCoup" id="A0A6P7XRV4">
    <property type="interactions" value="2397"/>
</dbReference>
<evidence type="ECO:0000313" key="9">
    <source>
        <dbReference type="Proteomes" id="UP000515156"/>
    </source>
</evidence>
<dbReference type="InterPro" id="IPR003877">
    <property type="entry name" value="SPRY_dom"/>
</dbReference>
<dbReference type="PROSITE" id="PS50119">
    <property type="entry name" value="ZF_BBOX"/>
    <property type="match status" value="1"/>
</dbReference>
<dbReference type="SMART" id="SM00184">
    <property type="entry name" value="RING"/>
    <property type="match status" value="1"/>
</dbReference>
<evidence type="ECO:0000259" key="7">
    <source>
        <dbReference type="PROSITE" id="PS50119"/>
    </source>
</evidence>
<dbReference type="SUPFAM" id="SSF57845">
    <property type="entry name" value="B-box zinc-binding domain"/>
    <property type="match status" value="1"/>
</dbReference>
<dbReference type="InterPro" id="IPR001870">
    <property type="entry name" value="B30.2/SPRY"/>
</dbReference>
<dbReference type="Pfam" id="PF15227">
    <property type="entry name" value="zf-C3HC4_4"/>
    <property type="match status" value="1"/>
</dbReference>
<feature type="domain" description="B box-type" evidence="7">
    <location>
        <begin position="89"/>
        <end position="130"/>
    </location>
</feature>
<dbReference type="Gene3D" id="2.60.120.920">
    <property type="match status" value="1"/>
</dbReference>
<dbReference type="InterPro" id="IPR000315">
    <property type="entry name" value="Znf_B-box"/>
</dbReference>
<dbReference type="InterPro" id="IPR017907">
    <property type="entry name" value="Znf_RING_CS"/>
</dbReference>
<dbReference type="PROSITE" id="PS50188">
    <property type="entry name" value="B302_SPRY"/>
    <property type="match status" value="1"/>
</dbReference>
<feature type="domain" description="RING-type" evidence="6">
    <location>
        <begin position="17"/>
        <end position="58"/>
    </location>
</feature>
<dbReference type="InterPro" id="IPR001841">
    <property type="entry name" value="Znf_RING"/>
</dbReference>
<dbReference type="InterPro" id="IPR013083">
    <property type="entry name" value="Znf_RING/FYVE/PHD"/>
</dbReference>
<dbReference type="Gene3D" id="3.30.40.10">
    <property type="entry name" value="Zinc/RING finger domain, C3HC4 (zinc finger)"/>
    <property type="match status" value="1"/>
</dbReference>
<dbReference type="SUPFAM" id="SSF49899">
    <property type="entry name" value="Concanavalin A-like lectins/glucanases"/>
    <property type="match status" value="1"/>
</dbReference>
<dbReference type="SMART" id="SM00589">
    <property type="entry name" value="PRY"/>
    <property type="match status" value="1"/>
</dbReference>
<dbReference type="PANTHER" id="PTHR24103">
    <property type="entry name" value="E3 UBIQUITIN-PROTEIN LIGASE TRIM"/>
    <property type="match status" value="1"/>
</dbReference>
<evidence type="ECO:0000313" key="10">
    <source>
        <dbReference type="RefSeq" id="XP_030053410.1"/>
    </source>
</evidence>
<keyword evidence="1" id="KW-0479">Metal-binding</keyword>
<evidence type="ECO:0000256" key="4">
    <source>
        <dbReference type="PROSITE-ProRule" id="PRU00024"/>
    </source>
</evidence>
<evidence type="ECO:0000256" key="1">
    <source>
        <dbReference type="ARBA" id="ARBA00022723"/>
    </source>
</evidence>
<dbReference type="AlphaFoldDB" id="A0A6P7XRV4"/>
<evidence type="ECO:0000259" key="6">
    <source>
        <dbReference type="PROSITE" id="PS50089"/>
    </source>
</evidence>
<dbReference type="GeneID" id="115466360"/>
<dbReference type="CDD" id="cd16594">
    <property type="entry name" value="RING-HC_TRIM7-like_C-IV"/>
    <property type="match status" value="1"/>
</dbReference>
<dbReference type="InterPro" id="IPR043136">
    <property type="entry name" value="B30.2/SPRY_sf"/>
</dbReference>
<dbReference type="FunFam" id="2.60.120.920:FF:000004">
    <property type="entry name" value="Butyrophilin subfamily 1 member A1"/>
    <property type="match status" value="1"/>
</dbReference>
<dbReference type="InterPro" id="IPR050143">
    <property type="entry name" value="TRIM/RBCC"/>
</dbReference>
<dbReference type="GO" id="GO:0008270">
    <property type="term" value="F:zinc ion binding"/>
    <property type="evidence" value="ECO:0007669"/>
    <property type="project" value="UniProtKB-KW"/>
</dbReference>
<dbReference type="SMART" id="SM00336">
    <property type="entry name" value="BBOX"/>
    <property type="match status" value="1"/>
</dbReference>
<keyword evidence="5" id="KW-0175">Coiled coil</keyword>
<evidence type="ECO:0000256" key="2">
    <source>
        <dbReference type="ARBA" id="ARBA00022771"/>
    </source>
</evidence>
<dbReference type="PRINTS" id="PR01407">
    <property type="entry name" value="BUTYPHLNCDUF"/>
</dbReference>
<dbReference type="Pfam" id="PF00643">
    <property type="entry name" value="zf-B_box"/>
    <property type="match status" value="1"/>
</dbReference>
<feature type="domain" description="B30.2/SPRY" evidence="8">
    <location>
        <begin position="294"/>
        <end position="486"/>
    </location>
</feature>
<dbReference type="Pfam" id="PF13765">
    <property type="entry name" value="PRY"/>
    <property type="match status" value="1"/>
</dbReference>
<evidence type="ECO:0000256" key="3">
    <source>
        <dbReference type="ARBA" id="ARBA00022833"/>
    </source>
</evidence>
<proteinExistence type="predicted"/>
<keyword evidence="9" id="KW-1185">Reference proteome</keyword>
<evidence type="ECO:0000256" key="5">
    <source>
        <dbReference type="SAM" id="Coils"/>
    </source>
</evidence>
<evidence type="ECO:0000259" key="8">
    <source>
        <dbReference type="PROSITE" id="PS50188"/>
    </source>
</evidence>
<dbReference type="Gene3D" id="3.30.160.60">
    <property type="entry name" value="Classic Zinc Finger"/>
    <property type="match status" value="1"/>
</dbReference>